<reference evidence="10 11" key="1">
    <citation type="submission" date="2024-02" db="EMBL/GenBank/DDBJ databases">
        <title>Discinaceae phylogenomics.</title>
        <authorList>
            <person name="Dirks A.C."/>
            <person name="James T.Y."/>
        </authorList>
    </citation>
    <scope>NUCLEOTIDE SEQUENCE [LARGE SCALE GENOMIC DNA]</scope>
    <source>
        <strain evidence="10 11">ACD0624</strain>
    </source>
</reference>
<dbReference type="InterPro" id="IPR036236">
    <property type="entry name" value="Znf_C2H2_sf"/>
</dbReference>
<evidence type="ECO:0000256" key="8">
    <source>
        <dbReference type="SAM" id="MobiDB-lite"/>
    </source>
</evidence>
<dbReference type="SUPFAM" id="SSF57667">
    <property type="entry name" value="beta-beta-alpha zinc fingers"/>
    <property type="match status" value="2"/>
</dbReference>
<comment type="caution">
    <text evidence="10">The sequence shown here is derived from an EMBL/GenBank/DDBJ whole genome shotgun (WGS) entry which is preliminary data.</text>
</comment>
<evidence type="ECO:0000313" key="11">
    <source>
        <dbReference type="Proteomes" id="UP001447188"/>
    </source>
</evidence>
<evidence type="ECO:0000256" key="2">
    <source>
        <dbReference type="ARBA" id="ARBA00022723"/>
    </source>
</evidence>
<dbReference type="PROSITE" id="PS00028">
    <property type="entry name" value="ZINC_FINGER_C2H2_1"/>
    <property type="match status" value="5"/>
</dbReference>
<dbReference type="Gene3D" id="3.30.160.60">
    <property type="entry name" value="Classic Zinc Finger"/>
    <property type="match status" value="2"/>
</dbReference>
<feature type="compositionally biased region" description="Low complexity" evidence="8">
    <location>
        <begin position="142"/>
        <end position="153"/>
    </location>
</feature>
<dbReference type="EMBL" id="JBBBZM010000104">
    <property type="protein sequence ID" value="KAL0634098.1"/>
    <property type="molecule type" value="Genomic_DNA"/>
</dbReference>
<dbReference type="InterPro" id="IPR022755">
    <property type="entry name" value="Znf_C2H2_jaz"/>
</dbReference>
<feature type="domain" description="C2H2-type" evidence="9">
    <location>
        <begin position="256"/>
        <end position="283"/>
    </location>
</feature>
<organism evidence="10 11">
    <name type="scientific">Discina gigas</name>
    <dbReference type="NCBI Taxonomy" id="1032678"/>
    <lineage>
        <taxon>Eukaryota</taxon>
        <taxon>Fungi</taxon>
        <taxon>Dikarya</taxon>
        <taxon>Ascomycota</taxon>
        <taxon>Pezizomycotina</taxon>
        <taxon>Pezizomycetes</taxon>
        <taxon>Pezizales</taxon>
        <taxon>Discinaceae</taxon>
        <taxon>Discina</taxon>
    </lineage>
</organism>
<feature type="domain" description="C2H2-type" evidence="9">
    <location>
        <begin position="112"/>
        <end position="140"/>
    </location>
</feature>
<evidence type="ECO:0000313" key="10">
    <source>
        <dbReference type="EMBL" id="KAL0634098.1"/>
    </source>
</evidence>
<evidence type="ECO:0000256" key="7">
    <source>
        <dbReference type="PROSITE-ProRule" id="PRU00042"/>
    </source>
</evidence>
<proteinExistence type="predicted"/>
<evidence type="ECO:0000256" key="4">
    <source>
        <dbReference type="ARBA" id="ARBA00022771"/>
    </source>
</evidence>
<dbReference type="SMART" id="SM00355">
    <property type="entry name" value="ZnF_C2H2"/>
    <property type="match status" value="6"/>
</dbReference>
<dbReference type="InterPro" id="IPR013087">
    <property type="entry name" value="Znf_C2H2_type"/>
</dbReference>
<feature type="domain" description="C2H2-type" evidence="9">
    <location>
        <begin position="179"/>
        <end position="207"/>
    </location>
</feature>
<keyword evidence="2" id="KW-0479">Metal-binding</keyword>
<dbReference type="PROSITE" id="PS50157">
    <property type="entry name" value="ZINC_FINGER_C2H2_2"/>
    <property type="match status" value="5"/>
</dbReference>
<keyword evidence="4 7" id="KW-0863">Zinc-finger</keyword>
<name>A0ABR3GE24_9PEZI</name>
<feature type="region of interest" description="Disordered" evidence="8">
    <location>
        <begin position="137"/>
        <end position="177"/>
    </location>
</feature>
<feature type="region of interest" description="Disordered" evidence="8">
    <location>
        <begin position="58"/>
        <end position="84"/>
    </location>
</feature>
<evidence type="ECO:0000259" key="9">
    <source>
        <dbReference type="PROSITE" id="PS50157"/>
    </source>
</evidence>
<evidence type="ECO:0000256" key="1">
    <source>
        <dbReference type="ARBA" id="ARBA00004123"/>
    </source>
</evidence>
<dbReference type="Pfam" id="PF12171">
    <property type="entry name" value="zf-C2H2_jaz"/>
    <property type="match status" value="1"/>
</dbReference>
<feature type="domain" description="C2H2-type" evidence="9">
    <location>
        <begin position="86"/>
        <end position="110"/>
    </location>
</feature>
<keyword evidence="11" id="KW-1185">Reference proteome</keyword>
<accession>A0ABR3GE24</accession>
<comment type="subcellular location">
    <subcellularLocation>
        <location evidence="1">Nucleus</location>
    </subcellularLocation>
</comment>
<evidence type="ECO:0000256" key="6">
    <source>
        <dbReference type="ARBA" id="ARBA00023242"/>
    </source>
</evidence>
<gene>
    <name evidence="10" type="ORF">Q9L58_006977</name>
</gene>
<keyword evidence="6" id="KW-0539">Nucleus</keyword>
<dbReference type="Pfam" id="PF12874">
    <property type="entry name" value="zf-met"/>
    <property type="match status" value="1"/>
</dbReference>
<sequence length="285" mass="32289">MVFNICCGSDIYFDDRKFEAHLRSPKHASGIPCGTCGACFETQDLLYQHHQNNFHLTPPLSRQIPKQPARKPPLQPQKLAQPTSTFHCRPCKRHFADQRAFESHLESAIHNFRCQNCGVRCADRASLNQHLLSVHMGKSRVQTPQPQSHAPTQSQPPPPPPPPPRQPQTFTHPVPHQQHSCNICHATFNTHHALDQHRSAVHGPRNPLHNKPPARTTLFTCTVCAKSFTNQYALDQHLVSDAHPGRGQKRTKAPVYTCEECGRTFDVKDLLTLHAASHVRYRWKL</sequence>
<protein>
    <recommendedName>
        <fullName evidence="9">C2H2-type domain-containing protein</fullName>
    </recommendedName>
</protein>
<dbReference type="PANTHER" id="PTHR24376:SF235">
    <property type="entry name" value="C2H2-TYPE DOMAIN-CONTAINING PROTEIN"/>
    <property type="match status" value="1"/>
</dbReference>
<keyword evidence="5" id="KW-0862">Zinc</keyword>
<evidence type="ECO:0000256" key="5">
    <source>
        <dbReference type="ARBA" id="ARBA00022833"/>
    </source>
</evidence>
<dbReference type="PANTHER" id="PTHR24376">
    <property type="entry name" value="ZINC FINGER PROTEIN"/>
    <property type="match status" value="1"/>
</dbReference>
<dbReference type="Pfam" id="PF00096">
    <property type="entry name" value="zf-C2H2"/>
    <property type="match status" value="1"/>
</dbReference>
<dbReference type="Proteomes" id="UP001447188">
    <property type="component" value="Unassembled WGS sequence"/>
</dbReference>
<feature type="compositionally biased region" description="Pro residues" evidence="8">
    <location>
        <begin position="154"/>
        <end position="166"/>
    </location>
</feature>
<feature type="domain" description="C2H2-type" evidence="9">
    <location>
        <begin position="219"/>
        <end position="248"/>
    </location>
</feature>
<keyword evidence="3" id="KW-0677">Repeat</keyword>
<evidence type="ECO:0000256" key="3">
    <source>
        <dbReference type="ARBA" id="ARBA00022737"/>
    </source>
</evidence>